<evidence type="ECO:0000313" key="2">
    <source>
        <dbReference type="EMBL" id="MFC1852489.1"/>
    </source>
</evidence>
<proteinExistence type="predicted"/>
<organism evidence="2 3">
    <name type="scientific">candidate division CSSED10-310 bacterium</name>
    <dbReference type="NCBI Taxonomy" id="2855610"/>
    <lineage>
        <taxon>Bacteria</taxon>
        <taxon>Bacteria division CSSED10-310</taxon>
    </lineage>
</organism>
<gene>
    <name evidence="2" type="ORF">ACFL27_20010</name>
</gene>
<comment type="caution">
    <text evidence="2">The sequence shown here is derived from an EMBL/GenBank/DDBJ whole genome shotgun (WGS) entry which is preliminary data.</text>
</comment>
<dbReference type="SUPFAM" id="SSF51735">
    <property type="entry name" value="NAD(P)-binding Rossmann-fold domains"/>
    <property type="match status" value="1"/>
</dbReference>
<dbReference type="PANTHER" id="PTHR43245">
    <property type="entry name" value="BIFUNCTIONAL POLYMYXIN RESISTANCE PROTEIN ARNA"/>
    <property type="match status" value="1"/>
</dbReference>
<protein>
    <submittedName>
        <fullName evidence="2">NAD-dependent epimerase/dehydratase family protein</fullName>
    </submittedName>
</protein>
<dbReference type="EMBL" id="JBHPBY010000319">
    <property type="protein sequence ID" value="MFC1852489.1"/>
    <property type="molecule type" value="Genomic_DNA"/>
</dbReference>
<accession>A0ABV6Z1Z6</accession>
<sequence>MPKLPTIIVTGASGFIGSHLLEAIKDEFYVYALARRSQKEAGIPIHPHIHWIRVDIKDEQSVKRVMTEIKNNTGADYLLHLAGYYDFSYKDNPEYTKTNVEGTFHVLEHAKQLDLKLFMFASSLTVSKFPESGARLNEESPANASFPYASSKIKGEKLVKQYQDYSPGAIIRSAAIFSDWCEYAPLYYFLATWLSRSWKSRIIAGQGKSAIPYLHINDLITFIRKLMKNSQSVPKCGVYIASPDDSASQFDLYTIAGRYFYSKSLRVYNIPKSLAYLGILLLNILGRLVGKQPFEKLWMLKYVDLEMPIDASITRRKLGWSPTPRYHIKRRLLFIIENMKSNPYDWLRKNEAAAKSTVSERPNFKIYTAMVTLKDIIVDKIFNEMTSPERKHLFQTYQDLEQETLKARIETMYRLLETAIRIGDRLHLLSYAQSLAKERFLEGFYSDEVSYAVRCTGLRTVETLLSKPDLKAMEQRVHDQVMMTIQIVEDEIEETFDKLIKNSTST</sequence>
<name>A0ABV6Z1Z6_UNCC1</name>
<dbReference type="Gene3D" id="3.40.50.720">
    <property type="entry name" value="NAD(P)-binding Rossmann-like Domain"/>
    <property type="match status" value="1"/>
</dbReference>
<dbReference type="InterPro" id="IPR036291">
    <property type="entry name" value="NAD(P)-bd_dom_sf"/>
</dbReference>
<evidence type="ECO:0000313" key="3">
    <source>
        <dbReference type="Proteomes" id="UP001594351"/>
    </source>
</evidence>
<dbReference type="InterPro" id="IPR050177">
    <property type="entry name" value="Lipid_A_modif_metabolic_enz"/>
</dbReference>
<dbReference type="Pfam" id="PF01370">
    <property type="entry name" value="Epimerase"/>
    <property type="match status" value="1"/>
</dbReference>
<dbReference type="InterPro" id="IPR001509">
    <property type="entry name" value="Epimerase_deHydtase"/>
</dbReference>
<feature type="domain" description="NAD-dependent epimerase/dehydratase" evidence="1">
    <location>
        <begin position="7"/>
        <end position="235"/>
    </location>
</feature>
<reference evidence="2 3" key="1">
    <citation type="submission" date="2024-09" db="EMBL/GenBank/DDBJ databases">
        <title>Laminarin stimulates single cell rates of sulfate reduction while oxygen inhibits transcriptomic activity in coastal marine sediment.</title>
        <authorList>
            <person name="Lindsay M."/>
            <person name="Orcutt B."/>
            <person name="Emerson D."/>
            <person name="Stepanauskas R."/>
            <person name="D'Angelo T."/>
        </authorList>
    </citation>
    <scope>NUCLEOTIDE SEQUENCE [LARGE SCALE GENOMIC DNA]</scope>
    <source>
        <strain evidence="2">SAG AM-311-K15</strain>
    </source>
</reference>
<dbReference type="Proteomes" id="UP001594351">
    <property type="component" value="Unassembled WGS sequence"/>
</dbReference>
<evidence type="ECO:0000259" key="1">
    <source>
        <dbReference type="Pfam" id="PF01370"/>
    </source>
</evidence>
<dbReference type="PANTHER" id="PTHR43245:SF55">
    <property type="entry name" value="NAD(P)-BINDING DOMAIN-CONTAINING PROTEIN"/>
    <property type="match status" value="1"/>
</dbReference>
<keyword evidence="3" id="KW-1185">Reference proteome</keyword>